<dbReference type="CDD" id="cd02440">
    <property type="entry name" value="AdoMet_MTases"/>
    <property type="match status" value="1"/>
</dbReference>
<dbReference type="PANTHER" id="PTHR43464">
    <property type="entry name" value="METHYLTRANSFERASE"/>
    <property type="match status" value="1"/>
</dbReference>
<dbReference type="GO" id="GO:0008168">
    <property type="term" value="F:methyltransferase activity"/>
    <property type="evidence" value="ECO:0007669"/>
    <property type="project" value="UniProtKB-KW"/>
</dbReference>
<keyword evidence="3" id="KW-0949">S-adenosyl-L-methionine</keyword>
<dbReference type="Gene3D" id="3.40.50.150">
    <property type="entry name" value="Vaccinia Virus protein VP39"/>
    <property type="match status" value="1"/>
</dbReference>
<dbReference type="GO" id="GO:0032259">
    <property type="term" value="P:methylation"/>
    <property type="evidence" value="ECO:0007669"/>
    <property type="project" value="UniProtKB-KW"/>
</dbReference>
<dbReference type="RefSeq" id="WP_007622858.1">
    <property type="nucleotide sequence ID" value="NZ_BANX01000026.1"/>
</dbReference>
<keyword evidence="6" id="KW-1185">Reference proteome</keyword>
<evidence type="ECO:0000259" key="4">
    <source>
        <dbReference type="Pfam" id="PF13649"/>
    </source>
</evidence>
<evidence type="ECO:0000313" key="5">
    <source>
        <dbReference type="EMBL" id="GAC69612.1"/>
    </source>
</evidence>
<accession>M0QQ84</accession>
<dbReference type="Proteomes" id="UP000011666">
    <property type="component" value="Unassembled WGS sequence"/>
</dbReference>
<dbReference type="SUPFAM" id="SSF53335">
    <property type="entry name" value="S-adenosyl-L-methionine-dependent methyltransferases"/>
    <property type="match status" value="1"/>
</dbReference>
<comment type="caution">
    <text evidence="5">The sequence shown here is derived from an EMBL/GenBank/DDBJ whole genome shotgun (WGS) entry which is preliminary data.</text>
</comment>
<dbReference type="eggNOG" id="COG2226">
    <property type="taxonomic scope" value="Bacteria"/>
</dbReference>
<reference evidence="5 6" key="1">
    <citation type="submission" date="2013-01" db="EMBL/GenBank/DDBJ databases">
        <title>Whole genome shotgun sequence of Gordonia soli NBRC 108243.</title>
        <authorList>
            <person name="Isaki-Nakamura S."/>
            <person name="Hosoyama A."/>
            <person name="Tsuchikane K."/>
            <person name="Ando Y."/>
            <person name="Baba S."/>
            <person name="Ohji S."/>
            <person name="Hamada M."/>
            <person name="Tamura T."/>
            <person name="Yamazoe A."/>
            <person name="Yamazaki S."/>
            <person name="Fujita N."/>
        </authorList>
    </citation>
    <scope>NUCLEOTIDE SEQUENCE [LARGE SCALE GENOMIC DNA]</scope>
    <source>
        <strain evidence="5 6">NBRC 108243</strain>
    </source>
</reference>
<dbReference type="OrthoDB" id="6064711at2"/>
<sequence>MTPAPGRPRWNHNIHYHSVVLSAIPESARSALDVGTGNGLLAVDLRRRLPDVTAIDCDTRVLDAAAAEAGVAHPDINWIADDVMSHRFDQTFDVVASVATLHHLPDLEAALLRYAELANPGGVVVIIGLAKATRPREIAMSLWGVVQHRWYSWRRGLWEHDAPTVWPPPHSYRDVRSAAGSILPGASFRQLPMFRYAIVWRKTI</sequence>
<dbReference type="Pfam" id="PF13649">
    <property type="entry name" value="Methyltransf_25"/>
    <property type="match status" value="1"/>
</dbReference>
<keyword evidence="2" id="KW-0808">Transferase</keyword>
<evidence type="ECO:0000256" key="3">
    <source>
        <dbReference type="ARBA" id="ARBA00022691"/>
    </source>
</evidence>
<protein>
    <recommendedName>
        <fullName evidence="4">Methyltransferase domain-containing protein</fullName>
    </recommendedName>
</protein>
<keyword evidence="1" id="KW-0489">Methyltransferase</keyword>
<name>M0QQ84_9ACTN</name>
<dbReference type="STRING" id="1223545.GS4_26_00600"/>
<dbReference type="AlphaFoldDB" id="M0QQ84"/>
<organism evidence="5 6">
    <name type="scientific">Gordonia soli NBRC 108243</name>
    <dbReference type="NCBI Taxonomy" id="1223545"/>
    <lineage>
        <taxon>Bacteria</taxon>
        <taxon>Bacillati</taxon>
        <taxon>Actinomycetota</taxon>
        <taxon>Actinomycetes</taxon>
        <taxon>Mycobacteriales</taxon>
        <taxon>Gordoniaceae</taxon>
        <taxon>Gordonia</taxon>
    </lineage>
</organism>
<evidence type="ECO:0000256" key="2">
    <source>
        <dbReference type="ARBA" id="ARBA00022679"/>
    </source>
</evidence>
<dbReference type="InterPro" id="IPR041698">
    <property type="entry name" value="Methyltransf_25"/>
</dbReference>
<evidence type="ECO:0000256" key="1">
    <source>
        <dbReference type="ARBA" id="ARBA00022603"/>
    </source>
</evidence>
<dbReference type="InterPro" id="IPR029063">
    <property type="entry name" value="SAM-dependent_MTases_sf"/>
</dbReference>
<evidence type="ECO:0000313" key="6">
    <source>
        <dbReference type="Proteomes" id="UP000011666"/>
    </source>
</evidence>
<dbReference type="EMBL" id="BANX01000026">
    <property type="protein sequence ID" value="GAC69612.1"/>
    <property type="molecule type" value="Genomic_DNA"/>
</dbReference>
<proteinExistence type="predicted"/>
<gene>
    <name evidence="5" type="ORF">GS4_26_00600</name>
</gene>
<feature type="domain" description="Methyltransferase" evidence="4">
    <location>
        <begin position="32"/>
        <end position="122"/>
    </location>
</feature>
<dbReference type="PANTHER" id="PTHR43464:SF19">
    <property type="entry name" value="UBIQUINONE BIOSYNTHESIS O-METHYLTRANSFERASE, MITOCHONDRIAL"/>
    <property type="match status" value="1"/>
</dbReference>